<organism evidence="1">
    <name type="scientific">Anguilla anguilla</name>
    <name type="common">European freshwater eel</name>
    <name type="synonym">Muraena anguilla</name>
    <dbReference type="NCBI Taxonomy" id="7936"/>
    <lineage>
        <taxon>Eukaryota</taxon>
        <taxon>Metazoa</taxon>
        <taxon>Chordata</taxon>
        <taxon>Craniata</taxon>
        <taxon>Vertebrata</taxon>
        <taxon>Euteleostomi</taxon>
        <taxon>Actinopterygii</taxon>
        <taxon>Neopterygii</taxon>
        <taxon>Teleostei</taxon>
        <taxon>Anguilliformes</taxon>
        <taxon>Anguillidae</taxon>
        <taxon>Anguilla</taxon>
    </lineage>
</organism>
<sequence>MEIRTAETLTHFK</sequence>
<reference evidence="1" key="2">
    <citation type="journal article" date="2015" name="Fish Shellfish Immunol.">
        <title>Early steps in the European eel (Anguilla anguilla)-Vibrio vulnificus interaction in the gills: Role of the RtxA13 toxin.</title>
        <authorList>
            <person name="Callol A."/>
            <person name="Pajuelo D."/>
            <person name="Ebbesson L."/>
            <person name="Teles M."/>
            <person name="MacKenzie S."/>
            <person name="Amaro C."/>
        </authorList>
    </citation>
    <scope>NUCLEOTIDE SEQUENCE</scope>
</reference>
<dbReference type="EMBL" id="GBXM01056911">
    <property type="protein sequence ID" value="JAH51666.1"/>
    <property type="molecule type" value="Transcribed_RNA"/>
</dbReference>
<protein>
    <submittedName>
        <fullName evidence="1">Uncharacterized protein</fullName>
    </submittedName>
</protein>
<proteinExistence type="predicted"/>
<reference evidence="1" key="1">
    <citation type="submission" date="2014-11" db="EMBL/GenBank/DDBJ databases">
        <authorList>
            <person name="Amaro Gonzalez C."/>
        </authorList>
    </citation>
    <scope>NUCLEOTIDE SEQUENCE</scope>
</reference>
<accession>A0A0E9TDH6</accession>
<evidence type="ECO:0000313" key="1">
    <source>
        <dbReference type="EMBL" id="JAH51666.1"/>
    </source>
</evidence>
<name>A0A0E9TDH6_ANGAN</name>